<feature type="compositionally biased region" description="Basic and acidic residues" evidence="1">
    <location>
        <begin position="57"/>
        <end position="79"/>
    </location>
</feature>
<feature type="region of interest" description="Disordered" evidence="1">
    <location>
        <begin position="1"/>
        <end position="79"/>
    </location>
</feature>
<dbReference type="Proteomes" id="UP000302218">
    <property type="component" value="Plasmid pNVE500"/>
</dbReference>
<keyword evidence="2" id="KW-0614">Plasmid</keyword>
<gene>
    <name evidence="2" type="ORF">FEJ81_20460</name>
</gene>
<dbReference type="EMBL" id="CP040331">
    <property type="protein sequence ID" value="QCS44677.1"/>
    <property type="molecule type" value="Genomic_DNA"/>
</dbReference>
<sequence>MKTGTTDPFANDDEDEQTEQTDSSDSQTDESDSTEPSDSTTDQSGENQSPSGSNTRQFDRSDLPRMVGREKVKDDREDVHQLFVYDDTDTKEEEARYDLKQRFDDKLYKLDAREAIYLAGMQNLDDAEEILREWGQDF</sequence>
<accession>A0A4P8WM71</accession>
<evidence type="ECO:0000313" key="3">
    <source>
        <dbReference type="Proteomes" id="UP000302218"/>
    </source>
</evidence>
<dbReference type="Pfam" id="PF25925">
    <property type="entry name" value="DUF7970"/>
    <property type="match status" value="1"/>
</dbReference>
<feature type="compositionally biased region" description="Acidic residues" evidence="1">
    <location>
        <begin position="10"/>
        <end position="19"/>
    </location>
</feature>
<geneLocation type="plasmid" evidence="3">
    <name>pnve500</name>
</geneLocation>
<feature type="compositionally biased region" description="Polar residues" evidence="1">
    <location>
        <begin position="45"/>
        <end position="56"/>
    </location>
</feature>
<protein>
    <submittedName>
        <fullName evidence="2">Uncharacterized protein</fullName>
    </submittedName>
</protein>
<reference evidence="3" key="1">
    <citation type="submission" date="2019-05" db="EMBL/GenBank/DDBJ databases">
        <title>Genome sequence and methylation pattern of the halophilic Archaeon Natrinema versiforme BOL5-4.</title>
        <authorList>
            <person name="DasSarma P."/>
            <person name="Anton B.P."/>
            <person name="DasSarma S.L."/>
            <person name="Martinez F.L."/>
            <person name="Guzman D."/>
            <person name="Roberts R.J."/>
            <person name="DasSarma S."/>
        </authorList>
    </citation>
    <scope>NUCLEOTIDE SEQUENCE [LARGE SCALE GENOMIC DNA]</scope>
    <source>
        <strain evidence="3">BOL5-4</strain>
        <plasmid evidence="3">pnve500</plasmid>
    </source>
</reference>
<name>A0A4P8WM71_9EURY</name>
<proteinExistence type="predicted"/>
<evidence type="ECO:0000256" key="1">
    <source>
        <dbReference type="SAM" id="MobiDB-lite"/>
    </source>
</evidence>
<dbReference type="AlphaFoldDB" id="A0A4P8WM71"/>
<evidence type="ECO:0000313" key="2">
    <source>
        <dbReference type="EMBL" id="QCS44677.1"/>
    </source>
</evidence>
<dbReference type="InterPro" id="IPR058276">
    <property type="entry name" value="DUF7970"/>
</dbReference>
<dbReference type="OrthoDB" id="205962at2157"/>
<organism evidence="2 3">
    <name type="scientific">Natrinema versiforme</name>
    <dbReference type="NCBI Taxonomy" id="88724"/>
    <lineage>
        <taxon>Archaea</taxon>
        <taxon>Methanobacteriati</taxon>
        <taxon>Methanobacteriota</taxon>
        <taxon>Stenosarchaea group</taxon>
        <taxon>Halobacteria</taxon>
        <taxon>Halobacteriales</taxon>
        <taxon>Natrialbaceae</taxon>
        <taxon>Natrinema</taxon>
    </lineage>
</organism>
<dbReference type="KEGG" id="nvr:FEJ81_20460"/>